<feature type="domain" description="AMP-binding enzyme C-terminal" evidence="14">
    <location>
        <begin position="478"/>
        <end position="552"/>
    </location>
</feature>
<dbReference type="EC" id="1.13.12.7" evidence="3"/>
<evidence type="ECO:0000256" key="11">
    <source>
        <dbReference type="ARBA" id="ARBA00023262"/>
    </source>
</evidence>
<evidence type="ECO:0000256" key="7">
    <source>
        <dbReference type="ARBA" id="ARBA00023002"/>
    </source>
</evidence>
<dbReference type="EMBL" id="CAKOGL010000009">
    <property type="protein sequence ID" value="CAH2090532.1"/>
    <property type="molecule type" value="Genomic_DNA"/>
</dbReference>
<comment type="caution">
    <text evidence="15">The sequence shown here is derived from an EMBL/GenBank/DDBJ whole genome shotgun (WGS) entry which is preliminary data.</text>
</comment>
<keyword evidence="16" id="KW-1185">Reference proteome</keyword>
<dbReference type="Gene3D" id="3.30.300.30">
    <property type="match status" value="1"/>
</dbReference>
<sequence>MASAFRRTTYQIICRKKLLLPHLYRENSTEANILKSVHKDIVTSHQTIRDFAWHNLDRWPDKTLTVCAVTGHGYTYAQTYRMSISFGASLRTKLNLQNDDKVAVILPNVPEYPCVVLGVLEAGCVASLMNPAYTPHELKHQLELIECKVIVSSKLSYSNIMQALKEMKLKIPIILLDNDVPENTIKFAEFAEDMNIDTDCLKKVKRSAKDLAILPFSSGTTGFPKAVELTHENLVHMNEMIFVPEAIGVEEASGSFQSVIPAVLPFYHIFGFNIVMINLMGKGAKLVTLATFKPDIFVEIIAKHKANHMYVVPPMVTFLGKHPAVTPEHLESLRGIICGAAPISSTDASFLLNKNKNIIFRQGYGLTETSGGISIANNTDREHHDSVGQVLAGGEMKIADLETQEALGPGREGEIWCRGKNVMKGYYKNDKATKETMTEDGWLKTGDIGKYDEEKFLYVTDRLKELIKVKGFQVPPAELEALLRSHPKIQDCAVVGIPDPISGEVPKAFVVQAGQDLKKEDVLDFINSKVVSFKKIKDVQFIDTIPKNTSGKILRKDLKAKYC</sequence>
<dbReference type="GO" id="GO:0046949">
    <property type="term" value="P:fatty-acyl-CoA biosynthetic process"/>
    <property type="evidence" value="ECO:0007669"/>
    <property type="project" value="TreeGrafter"/>
</dbReference>
<dbReference type="PROSITE" id="PS00455">
    <property type="entry name" value="AMP_BINDING"/>
    <property type="match status" value="1"/>
</dbReference>
<evidence type="ECO:0000256" key="10">
    <source>
        <dbReference type="ARBA" id="ARBA00023223"/>
    </source>
</evidence>
<keyword evidence="9" id="KW-0576">Peroxisome</keyword>
<dbReference type="Proteomes" id="UP001153954">
    <property type="component" value="Unassembled WGS sequence"/>
</dbReference>
<evidence type="ECO:0000256" key="3">
    <source>
        <dbReference type="ARBA" id="ARBA00012532"/>
    </source>
</evidence>
<keyword evidence="6" id="KW-0067">ATP-binding</keyword>
<evidence type="ECO:0000313" key="16">
    <source>
        <dbReference type="Proteomes" id="UP001153954"/>
    </source>
</evidence>
<gene>
    <name evidence="15" type="ORF">EEDITHA_LOCUS6479</name>
</gene>
<evidence type="ECO:0000256" key="2">
    <source>
        <dbReference type="ARBA" id="ARBA00006432"/>
    </source>
</evidence>
<dbReference type="GO" id="GO:0004497">
    <property type="term" value="F:monooxygenase activity"/>
    <property type="evidence" value="ECO:0007669"/>
    <property type="project" value="UniProtKB-KW"/>
</dbReference>
<keyword evidence="8" id="KW-0503">Monooxygenase</keyword>
<dbReference type="AlphaFoldDB" id="A0AAU9TYF5"/>
<evidence type="ECO:0000256" key="12">
    <source>
        <dbReference type="ARBA" id="ARBA00048497"/>
    </source>
</evidence>
<evidence type="ECO:0000256" key="6">
    <source>
        <dbReference type="ARBA" id="ARBA00022840"/>
    </source>
</evidence>
<accession>A0AAU9TYF5</accession>
<dbReference type="SUPFAM" id="SSF56801">
    <property type="entry name" value="Acetyl-CoA synthetase-like"/>
    <property type="match status" value="1"/>
</dbReference>
<feature type="domain" description="AMP-dependent synthetase/ligase" evidence="13">
    <location>
        <begin position="54"/>
        <end position="427"/>
    </location>
</feature>
<evidence type="ECO:0000256" key="9">
    <source>
        <dbReference type="ARBA" id="ARBA00023140"/>
    </source>
</evidence>
<keyword evidence="11" id="KW-0599">Photoprotein</keyword>
<protein>
    <recommendedName>
        <fullName evidence="4">Luciferin 4-monooxygenase</fullName>
        <ecNumber evidence="3">1.13.12.7</ecNumber>
    </recommendedName>
</protein>
<dbReference type="InterPro" id="IPR045851">
    <property type="entry name" value="AMP-bd_C_sf"/>
</dbReference>
<keyword evidence="7" id="KW-0560">Oxidoreductase</keyword>
<proteinExistence type="inferred from homology"/>
<evidence type="ECO:0000259" key="14">
    <source>
        <dbReference type="Pfam" id="PF13193"/>
    </source>
</evidence>
<dbReference type="InterPro" id="IPR025110">
    <property type="entry name" value="AMP-bd_C"/>
</dbReference>
<dbReference type="Pfam" id="PF13193">
    <property type="entry name" value="AMP-binding_C"/>
    <property type="match status" value="1"/>
</dbReference>
<name>A0AAU9TYF5_EUPED</name>
<reference evidence="15" key="1">
    <citation type="submission" date="2022-03" db="EMBL/GenBank/DDBJ databases">
        <authorList>
            <person name="Tunstrom K."/>
        </authorList>
    </citation>
    <scope>NUCLEOTIDE SEQUENCE</scope>
</reference>
<evidence type="ECO:0000256" key="5">
    <source>
        <dbReference type="ARBA" id="ARBA00022741"/>
    </source>
</evidence>
<dbReference type="PANTHER" id="PTHR24096:SF422">
    <property type="entry name" value="BCDNA.GH02901"/>
    <property type="match status" value="1"/>
</dbReference>
<dbReference type="InterPro" id="IPR020845">
    <property type="entry name" value="AMP-binding_CS"/>
</dbReference>
<dbReference type="GO" id="GO:0008218">
    <property type="term" value="P:bioluminescence"/>
    <property type="evidence" value="ECO:0007669"/>
    <property type="project" value="UniProtKB-KW"/>
</dbReference>
<dbReference type="Gene3D" id="3.40.50.12780">
    <property type="entry name" value="N-terminal domain of ligase-like"/>
    <property type="match status" value="1"/>
</dbReference>
<keyword evidence="5" id="KW-0547">Nucleotide-binding</keyword>
<dbReference type="InterPro" id="IPR000873">
    <property type="entry name" value="AMP-dep_synth/lig_dom"/>
</dbReference>
<dbReference type="FunFam" id="3.30.300.30:FF:000007">
    <property type="entry name" value="4-coumarate--CoA ligase 2"/>
    <property type="match status" value="1"/>
</dbReference>
<evidence type="ECO:0000259" key="13">
    <source>
        <dbReference type="Pfam" id="PF00501"/>
    </source>
</evidence>
<dbReference type="GO" id="GO:0004467">
    <property type="term" value="F:long-chain fatty acid-CoA ligase activity"/>
    <property type="evidence" value="ECO:0007669"/>
    <property type="project" value="TreeGrafter"/>
</dbReference>
<evidence type="ECO:0000313" key="15">
    <source>
        <dbReference type="EMBL" id="CAH2090532.1"/>
    </source>
</evidence>
<keyword evidence="10" id="KW-0455">Luminescence</keyword>
<comment type="catalytic activity">
    <reaction evidence="12">
        <text>firefly D-luciferin + ATP + O2 = firefly oxyluciferin + hnu + AMP + CO2 + diphosphate</text>
        <dbReference type="Rhea" id="RHEA:10732"/>
        <dbReference type="ChEBI" id="CHEBI:15379"/>
        <dbReference type="ChEBI" id="CHEBI:16526"/>
        <dbReference type="ChEBI" id="CHEBI:16792"/>
        <dbReference type="ChEBI" id="CHEBI:30212"/>
        <dbReference type="ChEBI" id="CHEBI:30616"/>
        <dbReference type="ChEBI" id="CHEBI:33019"/>
        <dbReference type="ChEBI" id="CHEBI:58038"/>
        <dbReference type="ChEBI" id="CHEBI:456215"/>
        <dbReference type="EC" id="1.13.12.7"/>
    </reaction>
</comment>
<dbReference type="Pfam" id="PF00501">
    <property type="entry name" value="AMP-binding"/>
    <property type="match status" value="1"/>
</dbReference>
<evidence type="ECO:0000256" key="8">
    <source>
        <dbReference type="ARBA" id="ARBA00023033"/>
    </source>
</evidence>
<dbReference type="PANTHER" id="PTHR24096">
    <property type="entry name" value="LONG-CHAIN-FATTY-ACID--COA LIGASE"/>
    <property type="match status" value="1"/>
</dbReference>
<organism evidence="15 16">
    <name type="scientific">Euphydryas editha</name>
    <name type="common">Edith's checkerspot</name>
    <dbReference type="NCBI Taxonomy" id="104508"/>
    <lineage>
        <taxon>Eukaryota</taxon>
        <taxon>Metazoa</taxon>
        <taxon>Ecdysozoa</taxon>
        <taxon>Arthropoda</taxon>
        <taxon>Hexapoda</taxon>
        <taxon>Insecta</taxon>
        <taxon>Pterygota</taxon>
        <taxon>Neoptera</taxon>
        <taxon>Endopterygota</taxon>
        <taxon>Lepidoptera</taxon>
        <taxon>Glossata</taxon>
        <taxon>Ditrysia</taxon>
        <taxon>Papilionoidea</taxon>
        <taxon>Nymphalidae</taxon>
        <taxon>Nymphalinae</taxon>
        <taxon>Euphydryas</taxon>
    </lineage>
</organism>
<dbReference type="GO" id="GO:0005777">
    <property type="term" value="C:peroxisome"/>
    <property type="evidence" value="ECO:0007669"/>
    <property type="project" value="UniProtKB-SubCell"/>
</dbReference>
<comment type="subcellular location">
    <subcellularLocation>
        <location evidence="1">Peroxisome</location>
    </subcellularLocation>
</comment>
<dbReference type="CDD" id="cd05911">
    <property type="entry name" value="Firefly_Luc_like"/>
    <property type="match status" value="1"/>
</dbReference>
<dbReference type="GO" id="GO:0005524">
    <property type="term" value="F:ATP binding"/>
    <property type="evidence" value="ECO:0007669"/>
    <property type="project" value="UniProtKB-KW"/>
</dbReference>
<dbReference type="InterPro" id="IPR042099">
    <property type="entry name" value="ANL_N_sf"/>
</dbReference>
<evidence type="ECO:0000256" key="4">
    <source>
        <dbReference type="ARBA" id="ARBA00019043"/>
    </source>
</evidence>
<comment type="similarity">
    <text evidence="2">Belongs to the ATP-dependent AMP-binding enzyme family.</text>
</comment>
<dbReference type="FunFam" id="3.40.50.12780:FF:000003">
    <property type="entry name" value="Long-chain-fatty-acid--CoA ligase FadD"/>
    <property type="match status" value="1"/>
</dbReference>
<evidence type="ECO:0000256" key="1">
    <source>
        <dbReference type="ARBA" id="ARBA00004275"/>
    </source>
</evidence>